<proteinExistence type="predicted"/>
<organism evidence="1 2">
    <name type="scientific">Mesorhizobium newzealandense</name>
    <dbReference type="NCBI Taxonomy" id="1300302"/>
    <lineage>
        <taxon>Bacteria</taxon>
        <taxon>Pseudomonadati</taxon>
        <taxon>Pseudomonadota</taxon>
        <taxon>Alphaproteobacteria</taxon>
        <taxon>Hyphomicrobiales</taxon>
        <taxon>Phyllobacteriaceae</taxon>
        <taxon>Mesorhizobium</taxon>
    </lineage>
</organism>
<name>A0ABW4U1V2_9HYPH</name>
<evidence type="ECO:0000313" key="2">
    <source>
        <dbReference type="Proteomes" id="UP001597405"/>
    </source>
</evidence>
<dbReference type="Proteomes" id="UP001597405">
    <property type="component" value="Unassembled WGS sequence"/>
</dbReference>
<dbReference type="InterPro" id="IPR011006">
    <property type="entry name" value="CheY-like_superfamily"/>
</dbReference>
<dbReference type="RefSeq" id="WP_379092649.1">
    <property type="nucleotide sequence ID" value="NZ_JBHUGZ010000001.1"/>
</dbReference>
<dbReference type="EMBL" id="JBHUGZ010000001">
    <property type="protein sequence ID" value="MFD1981365.1"/>
    <property type="molecule type" value="Genomic_DNA"/>
</dbReference>
<dbReference type="SUPFAM" id="SSF52172">
    <property type="entry name" value="CheY-like"/>
    <property type="match status" value="1"/>
</dbReference>
<protein>
    <submittedName>
        <fullName evidence="1">Transcriptional regulator</fullName>
    </submittedName>
</protein>
<comment type="caution">
    <text evidence="1">The sequence shown here is derived from an EMBL/GenBank/DDBJ whole genome shotgun (WGS) entry which is preliminary data.</text>
</comment>
<accession>A0ABW4U1V2</accession>
<reference evidence="2" key="1">
    <citation type="journal article" date="2019" name="Int. J. Syst. Evol. Microbiol.">
        <title>The Global Catalogue of Microorganisms (GCM) 10K type strain sequencing project: providing services to taxonomists for standard genome sequencing and annotation.</title>
        <authorList>
            <consortium name="The Broad Institute Genomics Platform"/>
            <consortium name="The Broad Institute Genome Sequencing Center for Infectious Disease"/>
            <person name="Wu L."/>
            <person name="Ma J."/>
        </authorList>
    </citation>
    <scope>NUCLEOTIDE SEQUENCE [LARGE SCALE GENOMIC DNA]</scope>
    <source>
        <strain evidence="2">CGMCC 1.16225</strain>
    </source>
</reference>
<sequence length="119" mass="12372">MPAAKTILVVAPDPGLRRSLEFALEVEGFPVESHALLSTVEASPAANAAACVIVDESAIRLSPAGRQPLARFAGRVILLVEGIDPSAGTEGFAVVTKPVEGNDLIDMVQAFSARHLLAD</sequence>
<evidence type="ECO:0000313" key="1">
    <source>
        <dbReference type="EMBL" id="MFD1981365.1"/>
    </source>
</evidence>
<keyword evidence="2" id="KW-1185">Reference proteome</keyword>
<gene>
    <name evidence="1" type="ORF">ACFSOZ_01415</name>
</gene>